<dbReference type="InterPro" id="IPR036412">
    <property type="entry name" value="HAD-like_sf"/>
</dbReference>
<feature type="domain" description="FCP1 homology" evidence="2">
    <location>
        <begin position="1"/>
        <end position="95"/>
    </location>
</feature>
<dbReference type="InterPro" id="IPR023214">
    <property type="entry name" value="HAD_sf"/>
</dbReference>
<dbReference type="EMBL" id="JAVIJP010000037">
    <property type="protein sequence ID" value="KAL3627966.1"/>
    <property type="molecule type" value="Genomic_DNA"/>
</dbReference>
<dbReference type="Proteomes" id="UP001632038">
    <property type="component" value="Unassembled WGS sequence"/>
</dbReference>
<organism evidence="3 4">
    <name type="scientific">Castilleja foliolosa</name>
    <dbReference type="NCBI Taxonomy" id="1961234"/>
    <lineage>
        <taxon>Eukaryota</taxon>
        <taxon>Viridiplantae</taxon>
        <taxon>Streptophyta</taxon>
        <taxon>Embryophyta</taxon>
        <taxon>Tracheophyta</taxon>
        <taxon>Spermatophyta</taxon>
        <taxon>Magnoliopsida</taxon>
        <taxon>eudicotyledons</taxon>
        <taxon>Gunneridae</taxon>
        <taxon>Pentapetalae</taxon>
        <taxon>asterids</taxon>
        <taxon>lamiids</taxon>
        <taxon>Lamiales</taxon>
        <taxon>Orobanchaceae</taxon>
        <taxon>Pedicularideae</taxon>
        <taxon>Castillejinae</taxon>
        <taxon>Castilleja</taxon>
    </lineage>
</organism>
<evidence type="ECO:0000313" key="3">
    <source>
        <dbReference type="EMBL" id="KAL3627966.1"/>
    </source>
</evidence>
<protein>
    <recommendedName>
        <fullName evidence="1">Mitochondrial import inner membrane translocase subunit TIM50</fullName>
    </recommendedName>
</protein>
<evidence type="ECO:0000259" key="2">
    <source>
        <dbReference type="PROSITE" id="PS50969"/>
    </source>
</evidence>
<keyword evidence="4" id="KW-1185">Reference proteome</keyword>
<comment type="subunit">
    <text evidence="1">Component of the TIM23 complex.</text>
</comment>
<gene>
    <name evidence="3" type="ORF">CASFOL_028068</name>
</gene>
<evidence type="ECO:0000256" key="1">
    <source>
        <dbReference type="RuleBase" id="RU365079"/>
    </source>
</evidence>
<keyword evidence="1" id="KW-0811">Translocation</keyword>
<reference evidence="4" key="1">
    <citation type="journal article" date="2024" name="IScience">
        <title>Strigolactones Initiate the Formation of Haustorium-like Structures in Castilleja.</title>
        <authorList>
            <person name="Buerger M."/>
            <person name="Peterson D."/>
            <person name="Chory J."/>
        </authorList>
    </citation>
    <scope>NUCLEOTIDE SEQUENCE [LARGE SCALE GENOMIC DNA]</scope>
</reference>
<sequence length="107" mass="12321">MKVAFGTARGQDGMQEYLDVTCYIKASLSRTVHRTEGSYTKDLTILGVDLAKVAIIDNSTQVFRFQVNNGIPINSWFNDPTDTELIYYCHFWRQYWLMPITYGPSLL</sequence>
<proteinExistence type="inferred from homology"/>
<dbReference type="Pfam" id="PF03031">
    <property type="entry name" value="NIF"/>
    <property type="match status" value="1"/>
</dbReference>
<keyword evidence="1" id="KW-0809">Transit peptide</keyword>
<keyword evidence="1" id="KW-0653">Protein transport</keyword>
<dbReference type="InterPro" id="IPR004274">
    <property type="entry name" value="FCP1_dom"/>
</dbReference>
<dbReference type="GO" id="GO:0015031">
    <property type="term" value="P:protein transport"/>
    <property type="evidence" value="ECO:0007669"/>
    <property type="project" value="UniProtKB-KW"/>
</dbReference>
<dbReference type="InterPro" id="IPR050365">
    <property type="entry name" value="TIM50"/>
</dbReference>
<dbReference type="PROSITE" id="PS50969">
    <property type="entry name" value="FCP1"/>
    <property type="match status" value="1"/>
</dbReference>
<keyword evidence="1" id="KW-0496">Mitochondrion</keyword>
<name>A0ABD3CDN0_9LAMI</name>
<dbReference type="Gene3D" id="3.40.50.1000">
    <property type="entry name" value="HAD superfamily/HAD-like"/>
    <property type="match status" value="1"/>
</dbReference>
<dbReference type="GO" id="GO:0005744">
    <property type="term" value="C:TIM23 mitochondrial import inner membrane translocase complex"/>
    <property type="evidence" value="ECO:0007669"/>
    <property type="project" value="UniProtKB-UniRule"/>
</dbReference>
<comment type="caution">
    <text evidence="3">The sequence shown here is derived from an EMBL/GenBank/DDBJ whole genome shotgun (WGS) entry which is preliminary data.</text>
</comment>
<comment type="subcellular location">
    <subcellularLocation>
        <location evidence="1">Mitochondrion inner membrane</location>
        <topology evidence="1">Single-pass membrane protein</topology>
    </subcellularLocation>
</comment>
<dbReference type="SUPFAM" id="SSF56784">
    <property type="entry name" value="HAD-like"/>
    <property type="match status" value="1"/>
</dbReference>
<dbReference type="PANTHER" id="PTHR12210">
    <property type="entry name" value="DULLARD PROTEIN PHOSPHATASE"/>
    <property type="match status" value="1"/>
</dbReference>
<keyword evidence="1" id="KW-0813">Transport</keyword>
<dbReference type="AlphaFoldDB" id="A0ABD3CDN0"/>
<comment type="function">
    <text evidence="1">Essential component of the TIM23 complex, a complex that mediates the translocation of transit peptide-containing proteins across the mitochondrial inner membrane.</text>
</comment>
<accession>A0ABD3CDN0</accession>
<comment type="similarity">
    <text evidence="1">Belongs to the TIM50 family.</text>
</comment>
<evidence type="ECO:0000313" key="4">
    <source>
        <dbReference type="Proteomes" id="UP001632038"/>
    </source>
</evidence>